<evidence type="ECO:0000313" key="2">
    <source>
        <dbReference type="Proteomes" id="UP000601361"/>
    </source>
</evidence>
<reference evidence="2" key="1">
    <citation type="journal article" date="2019" name="Int. J. Syst. Evol. Microbiol.">
        <title>The Global Catalogue of Microorganisms (GCM) 10K type strain sequencing project: providing services to taxonomists for standard genome sequencing and annotation.</title>
        <authorList>
            <consortium name="The Broad Institute Genomics Platform"/>
            <consortium name="The Broad Institute Genome Sequencing Center for Infectious Disease"/>
            <person name="Wu L."/>
            <person name="Ma J."/>
        </authorList>
    </citation>
    <scope>NUCLEOTIDE SEQUENCE [LARGE SCALE GENOMIC DNA]</scope>
    <source>
        <strain evidence="2">CGMCC 1.12990</strain>
    </source>
</reference>
<dbReference type="Proteomes" id="UP000601361">
    <property type="component" value="Unassembled WGS sequence"/>
</dbReference>
<evidence type="ECO:0000313" key="1">
    <source>
        <dbReference type="EMBL" id="GGG60818.1"/>
    </source>
</evidence>
<gene>
    <name evidence="1" type="ORF">GCM10011378_41060</name>
</gene>
<sequence length="212" mass="24330">MQPSNLPAPKNSGSLTTTADLKASDALKDWASSDPEMMMGILRKAELARTNNFDLLQADGWQTLLDDISEDFSYLSLQELNGIIKAGYKGELDKYKNLALNFPRVYQWVKQNAPRCLSYWHHYHAAPMRFAQLLEAESLVMEYIRTQPTPPNDSLLRTGIKQIIERTLYEPYKNSPQAQDTPHPRLRIQAHQYAQWEEEYPAYAARHGASIF</sequence>
<protein>
    <submittedName>
        <fullName evidence="1">Uncharacterized protein</fullName>
    </submittedName>
</protein>
<organism evidence="1 2">
    <name type="scientific">Hymenobacter glacieicola</name>
    <dbReference type="NCBI Taxonomy" id="1562124"/>
    <lineage>
        <taxon>Bacteria</taxon>
        <taxon>Pseudomonadati</taxon>
        <taxon>Bacteroidota</taxon>
        <taxon>Cytophagia</taxon>
        <taxon>Cytophagales</taxon>
        <taxon>Hymenobacteraceae</taxon>
        <taxon>Hymenobacter</taxon>
    </lineage>
</organism>
<comment type="caution">
    <text evidence="1">The sequence shown here is derived from an EMBL/GenBank/DDBJ whole genome shotgun (WGS) entry which is preliminary data.</text>
</comment>
<proteinExistence type="predicted"/>
<dbReference type="EMBL" id="BMGS01000016">
    <property type="protein sequence ID" value="GGG60818.1"/>
    <property type="molecule type" value="Genomic_DNA"/>
</dbReference>
<keyword evidence="2" id="KW-1185">Reference proteome</keyword>
<name>A0ABQ1X835_9BACT</name>
<accession>A0ABQ1X835</accession>